<sequence length="369" mass="43344">MALVGNGFDIQVLKFLDKKINTSYHDFYNFLVWQKFDGSNVLFRQMKEQKEAYERNPKQNTNLKNWSDFESGIISILKSDENVEYYIIEKSLEELQVQFSIFLNEVVTPEVNDALGSHAQEFGLAKVTFQKFLGDLAYNDICKCNFGIKTNHYDIYNWQIFNFNYTSLLDNYIYLDRKQFDPHPHTQADTNFWFYPNPQSISNNMNTSRGTAWSSYMISNIVHPHGYQDIPKSMLFGVDNVQQMSQSSFKKLNNFTKPYWAQNDLRYAHLFEDTNLYIIFGMSLGETDQWWWRKIVDSLEKSDAELILYNHCRDVSKASAEVVKNRFLKSAGWVGAEKEKYNIINKIYVVNFDNNTPRFAFSMNPPAEM</sequence>
<dbReference type="Proteomes" id="UP000004863">
    <property type="component" value="Unassembled WGS sequence"/>
</dbReference>
<proteinExistence type="predicted"/>
<evidence type="ECO:0008006" key="3">
    <source>
        <dbReference type="Google" id="ProtNLM"/>
    </source>
</evidence>
<organism evidence="1 2">
    <name type="scientific">Rothia aeria F0474</name>
    <dbReference type="NCBI Taxonomy" id="1125724"/>
    <lineage>
        <taxon>Bacteria</taxon>
        <taxon>Bacillati</taxon>
        <taxon>Actinomycetota</taxon>
        <taxon>Actinomycetes</taxon>
        <taxon>Micrococcales</taxon>
        <taxon>Micrococcaceae</taxon>
        <taxon>Rothia</taxon>
    </lineage>
</organism>
<dbReference type="EMBL" id="AJJQ01000003">
    <property type="protein sequence ID" value="EID52211.1"/>
    <property type="molecule type" value="Genomic_DNA"/>
</dbReference>
<evidence type="ECO:0000313" key="1">
    <source>
        <dbReference type="EMBL" id="EID52211.1"/>
    </source>
</evidence>
<accession>I0UWF8</accession>
<gene>
    <name evidence="1" type="ORF">HMPREF1324_1733</name>
</gene>
<keyword evidence="2" id="KW-1185">Reference proteome</keyword>
<dbReference type="Pfam" id="PF14253">
    <property type="entry name" value="AbiH"/>
    <property type="match status" value="1"/>
</dbReference>
<protein>
    <recommendedName>
        <fullName evidence="3">Bacteriophage abortive infection protein AbiH</fullName>
    </recommendedName>
</protein>
<reference evidence="1" key="1">
    <citation type="submission" date="2012-03" db="EMBL/GenBank/DDBJ databases">
        <authorList>
            <person name="Durkin A.S."/>
            <person name="McCorrison J."/>
            <person name="Torralba M."/>
            <person name="Gillis M."/>
            <person name="Methe B."/>
            <person name="Sutton G."/>
            <person name="Nelson K.E."/>
        </authorList>
    </citation>
    <scope>NUCLEOTIDE SEQUENCE [LARGE SCALE GENOMIC DNA]</scope>
    <source>
        <strain evidence="1">F0474</strain>
    </source>
</reference>
<evidence type="ECO:0000313" key="2">
    <source>
        <dbReference type="Proteomes" id="UP000004863"/>
    </source>
</evidence>
<dbReference type="AlphaFoldDB" id="I0UWF8"/>
<dbReference type="PATRIC" id="fig|1125724.3.peg.54"/>
<comment type="caution">
    <text evidence="1">The sequence shown here is derived from an EMBL/GenBank/DDBJ whole genome shotgun (WGS) entry which is preliminary data.</text>
</comment>
<dbReference type="InterPro" id="IPR025935">
    <property type="entry name" value="AbiH"/>
</dbReference>
<name>I0UWF8_9MICC</name>